<dbReference type="OrthoDB" id="480112at2"/>
<dbReference type="SUPFAM" id="SSF51197">
    <property type="entry name" value="Clavaminate synthase-like"/>
    <property type="match status" value="1"/>
</dbReference>
<evidence type="ECO:0000256" key="2">
    <source>
        <dbReference type="ARBA" id="ARBA00022723"/>
    </source>
</evidence>
<keyword evidence="4 5" id="KW-0408">Iron</keyword>
<reference evidence="8" key="1">
    <citation type="submission" date="2015-08" db="EMBL/GenBank/DDBJ databases">
        <title>Vibrio galatheae sp. nov., a novel member of the Vibrionaceae family isolated from the Solomon Islands.</title>
        <authorList>
            <person name="Giubergia S."/>
            <person name="Machado H."/>
            <person name="Mateiu R.V."/>
            <person name="Gram L."/>
        </authorList>
    </citation>
    <scope>NUCLEOTIDE SEQUENCE [LARGE SCALE GENOMIC DNA]</scope>
    <source>
        <strain evidence="8">DSM 19134</strain>
    </source>
</reference>
<dbReference type="Gene3D" id="3.60.130.10">
    <property type="entry name" value="Clavaminate synthase-like"/>
    <property type="match status" value="1"/>
</dbReference>
<dbReference type="InterPro" id="IPR003819">
    <property type="entry name" value="TauD/TfdA-like"/>
</dbReference>
<evidence type="ECO:0000256" key="4">
    <source>
        <dbReference type="ARBA" id="ARBA00023004"/>
    </source>
</evidence>
<evidence type="ECO:0000256" key="3">
    <source>
        <dbReference type="ARBA" id="ARBA00023002"/>
    </source>
</evidence>
<comment type="similarity">
    <text evidence="1">Belongs to the clavaminate synthase family.</text>
</comment>
<dbReference type="Pfam" id="PF02668">
    <property type="entry name" value="TauD"/>
    <property type="match status" value="1"/>
</dbReference>
<proteinExistence type="inferred from homology"/>
<evidence type="ECO:0000256" key="1">
    <source>
        <dbReference type="ARBA" id="ARBA00008425"/>
    </source>
</evidence>
<evidence type="ECO:0000313" key="7">
    <source>
        <dbReference type="EMBL" id="KOO09559.1"/>
    </source>
</evidence>
<dbReference type="GO" id="GO:0005506">
    <property type="term" value="F:iron ion binding"/>
    <property type="evidence" value="ECO:0007669"/>
    <property type="project" value="InterPro"/>
</dbReference>
<dbReference type="InterPro" id="IPR014503">
    <property type="entry name" value="Clavaminate_syn-like"/>
</dbReference>
<dbReference type="EMBL" id="LHPI01000001">
    <property type="protein sequence ID" value="KOO09559.1"/>
    <property type="molecule type" value="Genomic_DNA"/>
</dbReference>
<sequence>MLNKEVQEQGKQSVQELYISYDSARKLKSAFNSLRLGDDQTWLDAKDWLGNTVKHSLPFEQISTIESFAQNDEQSALIIRGLPIDHDLCATPYKGYLSPSKTPLVSGIHIGIYQLAGIEPISYQNENNGLLFRHVVPAQNALNEKSSHGSIHTFGHHVDNPDLPLVCEPITEQSGCPEFLSLMALRTDLRVNSNFILLDELISCLSSGVIGELSKPNYLINRPDSFGQAKGSRLPILIAGQNGVVYCRYDKENTTPLTESAAAALVMLEAQLQNTNLKRHLVYQPGDLLIIKNQRVVHSREGFHPRDDGSDRWLIRLFGMSSLDRIIPHKNSKHIGKD</sequence>
<accession>A0A0M0I5I1</accession>
<evidence type="ECO:0000313" key="8">
    <source>
        <dbReference type="Proteomes" id="UP000037530"/>
    </source>
</evidence>
<dbReference type="AlphaFoldDB" id="A0A0M0I5I1"/>
<feature type="binding site" evidence="5">
    <location>
        <position position="298"/>
    </location>
    <ligand>
        <name>Fe cation</name>
        <dbReference type="ChEBI" id="CHEBI:24875"/>
    </ligand>
</feature>
<dbReference type="Proteomes" id="UP000037530">
    <property type="component" value="Unassembled WGS sequence"/>
</dbReference>
<organism evidence="7 8">
    <name type="scientific">Vibrio hepatarius</name>
    <dbReference type="NCBI Taxonomy" id="171383"/>
    <lineage>
        <taxon>Bacteria</taxon>
        <taxon>Pseudomonadati</taxon>
        <taxon>Pseudomonadota</taxon>
        <taxon>Gammaproteobacteria</taxon>
        <taxon>Vibrionales</taxon>
        <taxon>Vibrionaceae</taxon>
        <taxon>Vibrio</taxon>
        <taxon>Vibrio oreintalis group</taxon>
    </lineage>
</organism>
<dbReference type="PATRIC" id="fig|171383.3.peg.864"/>
<dbReference type="RefSeq" id="WP_053407819.1">
    <property type="nucleotide sequence ID" value="NZ_LHPI01000001.1"/>
</dbReference>
<protein>
    <recommendedName>
        <fullName evidence="6">TauD/TfdA-like domain-containing protein</fullName>
    </recommendedName>
</protein>
<name>A0A0M0I5I1_9VIBR</name>
<keyword evidence="8" id="KW-1185">Reference proteome</keyword>
<comment type="caution">
    <text evidence="7">The sequence shown here is derived from an EMBL/GenBank/DDBJ whole genome shotgun (WGS) entry which is preliminary data.</text>
</comment>
<gene>
    <name evidence="7" type="ORF">AKJ31_04175</name>
</gene>
<keyword evidence="3" id="KW-0560">Oxidoreductase</keyword>
<evidence type="ECO:0000259" key="6">
    <source>
        <dbReference type="Pfam" id="PF02668"/>
    </source>
</evidence>
<dbReference type="PIRSF" id="PIRSF019543">
    <property type="entry name" value="Clavaminate_syn"/>
    <property type="match status" value="1"/>
</dbReference>
<dbReference type="STRING" id="171383.AKJ31_04175"/>
<keyword evidence="2 5" id="KW-0479">Metal-binding</keyword>
<evidence type="ECO:0000256" key="5">
    <source>
        <dbReference type="PIRSR" id="PIRSR019543-2"/>
    </source>
</evidence>
<dbReference type="GO" id="GO:0016706">
    <property type="term" value="F:2-oxoglutarate-dependent dioxygenase activity"/>
    <property type="evidence" value="ECO:0007669"/>
    <property type="project" value="UniProtKB-ARBA"/>
</dbReference>
<dbReference type="InterPro" id="IPR042098">
    <property type="entry name" value="TauD-like_sf"/>
</dbReference>
<feature type="domain" description="TauD/TfdA-like" evidence="6">
    <location>
        <begin position="247"/>
        <end position="317"/>
    </location>
</feature>